<dbReference type="WBParaSite" id="SRDH1_3510.2">
    <property type="protein sequence ID" value="SRDH1_3510.2"/>
    <property type="gene ID" value="SRDH1_3510"/>
</dbReference>
<organism evidence="1 2">
    <name type="scientific">Schistosoma rodhaini</name>
    <dbReference type="NCBI Taxonomy" id="6188"/>
    <lineage>
        <taxon>Eukaryota</taxon>
        <taxon>Metazoa</taxon>
        <taxon>Spiralia</taxon>
        <taxon>Lophotrochozoa</taxon>
        <taxon>Platyhelminthes</taxon>
        <taxon>Trematoda</taxon>
        <taxon>Digenea</taxon>
        <taxon>Strigeidida</taxon>
        <taxon>Schistosomatoidea</taxon>
        <taxon>Schistosomatidae</taxon>
        <taxon>Schistosoma</taxon>
    </lineage>
</organism>
<evidence type="ECO:0000313" key="1">
    <source>
        <dbReference type="Proteomes" id="UP000050792"/>
    </source>
</evidence>
<proteinExistence type="predicted"/>
<reference evidence="1" key="1">
    <citation type="submission" date="2022-06" db="EMBL/GenBank/DDBJ databases">
        <authorList>
            <person name="Berger JAMES D."/>
            <person name="Berger JAMES D."/>
        </authorList>
    </citation>
    <scope>NUCLEOTIDE SEQUENCE [LARGE SCALE GENOMIC DNA]</scope>
</reference>
<evidence type="ECO:0000313" key="2">
    <source>
        <dbReference type="WBParaSite" id="SRDH1_3510.2"/>
    </source>
</evidence>
<dbReference type="AlphaFoldDB" id="A0AA85F5M4"/>
<keyword evidence="1" id="KW-1185">Reference proteome</keyword>
<reference evidence="2" key="2">
    <citation type="submission" date="2023-11" db="UniProtKB">
        <authorList>
            <consortium name="WormBaseParasite"/>
        </authorList>
    </citation>
    <scope>IDENTIFICATION</scope>
</reference>
<dbReference type="Proteomes" id="UP000050792">
    <property type="component" value="Unassembled WGS sequence"/>
</dbReference>
<accession>A0AA85F5M4</accession>
<name>A0AA85F5M4_9TREM</name>
<sequence length="105" mass="12341">MKFRFQPNWTGQQSVPTILKELIIRRNIDNGHYSVIDQFYGVVLEVVWVTISEVIRQTVLKINGASQKARIPEPKFRANRILATRLYQWFLGFLSISFNHITSKY</sequence>
<protein>
    <submittedName>
        <fullName evidence="2">Uncharacterized protein</fullName>
    </submittedName>
</protein>